<feature type="non-terminal residue" evidence="1">
    <location>
        <position position="122"/>
    </location>
</feature>
<comment type="caution">
    <text evidence="1">The sequence shown here is derived from an EMBL/GenBank/DDBJ whole genome shotgun (WGS) entry which is preliminary data.</text>
</comment>
<evidence type="ECO:0000313" key="2">
    <source>
        <dbReference type="Proteomes" id="UP001057452"/>
    </source>
</evidence>
<keyword evidence="2" id="KW-1185">Reference proteome</keyword>
<gene>
    <name evidence="1" type="ORF">KUCAC02_020703</name>
</gene>
<evidence type="ECO:0000313" key="1">
    <source>
        <dbReference type="EMBL" id="KAI4824998.1"/>
    </source>
</evidence>
<reference evidence="1" key="1">
    <citation type="submission" date="2022-05" db="EMBL/GenBank/DDBJ databases">
        <title>Chromosome-level genome of Chaenocephalus aceratus.</title>
        <authorList>
            <person name="Park H."/>
        </authorList>
    </citation>
    <scope>NUCLEOTIDE SEQUENCE</scope>
    <source>
        <strain evidence="1">KU_202001</strain>
    </source>
</reference>
<organism evidence="1 2">
    <name type="scientific">Chaenocephalus aceratus</name>
    <name type="common">Blackfin icefish</name>
    <name type="synonym">Chaenichthys aceratus</name>
    <dbReference type="NCBI Taxonomy" id="36190"/>
    <lineage>
        <taxon>Eukaryota</taxon>
        <taxon>Metazoa</taxon>
        <taxon>Chordata</taxon>
        <taxon>Craniata</taxon>
        <taxon>Vertebrata</taxon>
        <taxon>Euteleostomi</taxon>
        <taxon>Actinopterygii</taxon>
        <taxon>Neopterygii</taxon>
        <taxon>Teleostei</taxon>
        <taxon>Neoteleostei</taxon>
        <taxon>Acanthomorphata</taxon>
        <taxon>Eupercaria</taxon>
        <taxon>Perciformes</taxon>
        <taxon>Notothenioidei</taxon>
        <taxon>Channichthyidae</taxon>
        <taxon>Chaenocephalus</taxon>
    </lineage>
</organism>
<feature type="non-terminal residue" evidence="1">
    <location>
        <position position="1"/>
    </location>
</feature>
<proteinExistence type="predicted"/>
<dbReference type="Proteomes" id="UP001057452">
    <property type="component" value="Chromosome 6"/>
</dbReference>
<protein>
    <submittedName>
        <fullName evidence="1">Uncharacterized protein</fullName>
    </submittedName>
</protein>
<name>A0ACB9XE74_CHAAC</name>
<accession>A0ACB9XE74</accession>
<sequence length="122" mass="13039">SSFASRRRTASQGLFKGSANPIRLLICEALSPRTPASVETTSRGITGLLVVIGGDRDLGRLLDLEQGVREISPVSTPTTMLSIPPIPKSIWWFMYMPIQPLPACIRAAPTPSTSSSTLTSVS</sequence>
<dbReference type="EMBL" id="CM043790">
    <property type="protein sequence ID" value="KAI4824998.1"/>
    <property type="molecule type" value="Genomic_DNA"/>
</dbReference>